<gene>
    <name evidence="3" type="ORF">WHR41_07997</name>
</gene>
<dbReference type="InterPro" id="IPR006757">
    <property type="entry name" value="OGF_rcpt"/>
</dbReference>
<feature type="domain" description="Opioid growth factor receptor (OGFr) conserved" evidence="2">
    <location>
        <begin position="36"/>
        <end position="164"/>
    </location>
</feature>
<keyword evidence="4" id="KW-1185">Reference proteome</keyword>
<dbReference type="GO" id="GO:0140625">
    <property type="term" value="F:opioid growth factor receptor activity"/>
    <property type="evidence" value="ECO:0007669"/>
    <property type="project" value="InterPro"/>
</dbReference>
<dbReference type="RefSeq" id="XP_069226241.1">
    <property type="nucleotide sequence ID" value="XM_069376601.1"/>
</dbReference>
<dbReference type="EMBL" id="JAAQHG020000038">
    <property type="protein sequence ID" value="KAL1583134.1"/>
    <property type="molecule type" value="Genomic_DNA"/>
</dbReference>
<dbReference type="Pfam" id="PF04664">
    <property type="entry name" value="OGFr_N"/>
    <property type="match status" value="1"/>
</dbReference>
<dbReference type="PANTHER" id="PTHR14015">
    <property type="entry name" value="OPIOID GROWTH FACTOR RECEPTOR OGFR ZETA-TYPE OPIOID RECEPTOR"/>
    <property type="match status" value="1"/>
</dbReference>
<comment type="caution">
    <text evidence="3">The sequence shown here is derived from an EMBL/GenBank/DDBJ whole genome shotgun (WGS) entry which is preliminary data.</text>
</comment>
<dbReference type="AlphaFoldDB" id="A0AB34KDJ0"/>
<proteinExistence type="inferred from homology"/>
<name>A0AB34KDJ0_9PEZI</name>
<evidence type="ECO:0000256" key="1">
    <source>
        <dbReference type="ARBA" id="ARBA00010365"/>
    </source>
</evidence>
<evidence type="ECO:0000313" key="4">
    <source>
        <dbReference type="Proteomes" id="UP000803884"/>
    </source>
</evidence>
<reference evidence="3 4" key="1">
    <citation type="journal article" date="2020" name="Microbiol. Resour. Announc.">
        <title>Draft Genome Sequence of a Cladosporium Species Isolated from the Mesophotic Ascidian Didemnum maculosum.</title>
        <authorList>
            <person name="Gioti A."/>
            <person name="Siaperas R."/>
            <person name="Nikolaivits E."/>
            <person name="Le Goff G."/>
            <person name="Ouazzani J."/>
            <person name="Kotoulas G."/>
            <person name="Topakas E."/>
        </authorList>
    </citation>
    <scope>NUCLEOTIDE SEQUENCE [LARGE SCALE GENOMIC DNA]</scope>
    <source>
        <strain evidence="3 4">TM138-S3</strain>
    </source>
</reference>
<comment type="similarity">
    <text evidence="1">Belongs to the opioid growth factor receptor family.</text>
</comment>
<evidence type="ECO:0000313" key="3">
    <source>
        <dbReference type="EMBL" id="KAL1583134.1"/>
    </source>
</evidence>
<dbReference type="Proteomes" id="UP000803884">
    <property type="component" value="Unassembled WGS sequence"/>
</dbReference>
<sequence>MPINREPLLIRFFDPSIASPDSRGRTLATVLSSSDRQLEASHDYIQTLFPLPEGSMFNSAPLITPEIREAFLSQPQLRASLRNALERMLAFYGLQLNERQVPNSSSTKDEVTRGPNFTSNSKNWVTRFNHNHLRITRILRSLRVLGLTSEAEALHDFLASDVDVTRLVSERSQMYWRRATHRELYLPSDEEDRNAEGIAWLRGS</sequence>
<protein>
    <recommendedName>
        <fullName evidence="2">Opioid growth factor receptor (OGFr) conserved domain-containing protein</fullName>
    </recommendedName>
</protein>
<dbReference type="GO" id="GO:0016020">
    <property type="term" value="C:membrane"/>
    <property type="evidence" value="ECO:0007669"/>
    <property type="project" value="InterPro"/>
</dbReference>
<accession>A0AB34KDJ0</accession>
<organism evidence="3 4">
    <name type="scientific">Cladosporium halotolerans</name>
    <dbReference type="NCBI Taxonomy" id="1052096"/>
    <lineage>
        <taxon>Eukaryota</taxon>
        <taxon>Fungi</taxon>
        <taxon>Dikarya</taxon>
        <taxon>Ascomycota</taxon>
        <taxon>Pezizomycotina</taxon>
        <taxon>Dothideomycetes</taxon>
        <taxon>Dothideomycetidae</taxon>
        <taxon>Cladosporiales</taxon>
        <taxon>Cladosporiaceae</taxon>
        <taxon>Cladosporium</taxon>
    </lineage>
</organism>
<dbReference type="GeneID" id="96009439"/>
<dbReference type="InterPro" id="IPR039574">
    <property type="entry name" value="OGFr"/>
</dbReference>
<dbReference type="PANTHER" id="PTHR14015:SF2">
    <property type="entry name" value="OPIOID GROWTH FACTOR RECEPTOR (OGFR) CONSERVED DOMAIN-CONTAINING PROTEIN"/>
    <property type="match status" value="1"/>
</dbReference>
<evidence type="ECO:0000259" key="2">
    <source>
        <dbReference type="Pfam" id="PF04664"/>
    </source>
</evidence>